<comment type="caution">
    <text evidence="1">The sequence shown here is derived from an EMBL/GenBank/DDBJ whole genome shotgun (WGS) entry which is preliminary data.</text>
</comment>
<dbReference type="PANTHER" id="PTHR42336">
    <property type="entry name" value="THIOREDOXIN DOMAIN-CONTAINING PROTEIN-RELATED"/>
    <property type="match status" value="1"/>
</dbReference>
<gene>
    <name evidence="1" type="ORF">HO173_007469</name>
</gene>
<dbReference type="PANTHER" id="PTHR42336:SF1">
    <property type="entry name" value="ALKYL HYDROPEROXIDE REDUCTASE SUBUNIT C_ THIOL SPECIFIC ANTIOXIDANT DOMAIN-CONTAINING PROTEIN"/>
    <property type="match status" value="1"/>
</dbReference>
<dbReference type="Proteomes" id="UP000578531">
    <property type="component" value="Unassembled WGS sequence"/>
</dbReference>
<dbReference type="GeneID" id="59289126"/>
<keyword evidence="2" id="KW-1185">Reference proteome</keyword>
<dbReference type="RefSeq" id="XP_037163833.1">
    <property type="nucleotide sequence ID" value="XM_037309373.1"/>
</dbReference>
<accession>A0A8H6FTE2</accession>
<organism evidence="1 2">
    <name type="scientific">Letharia columbiana</name>
    <dbReference type="NCBI Taxonomy" id="112416"/>
    <lineage>
        <taxon>Eukaryota</taxon>
        <taxon>Fungi</taxon>
        <taxon>Dikarya</taxon>
        <taxon>Ascomycota</taxon>
        <taxon>Pezizomycotina</taxon>
        <taxon>Lecanoromycetes</taxon>
        <taxon>OSLEUM clade</taxon>
        <taxon>Lecanoromycetidae</taxon>
        <taxon>Lecanorales</taxon>
        <taxon>Lecanorineae</taxon>
        <taxon>Parmeliaceae</taxon>
        <taxon>Letharia</taxon>
    </lineage>
</organism>
<evidence type="ECO:0000313" key="2">
    <source>
        <dbReference type="Proteomes" id="UP000578531"/>
    </source>
</evidence>
<dbReference type="EMBL" id="JACCJC010000030">
    <property type="protein sequence ID" value="KAF6234436.1"/>
    <property type="molecule type" value="Genomic_DNA"/>
</dbReference>
<proteinExistence type="predicted"/>
<name>A0A8H6FTE2_9LECA</name>
<protein>
    <submittedName>
        <fullName evidence="1">Uncharacterized protein</fullName>
    </submittedName>
</protein>
<sequence>MLQWNRPTESGSRWQTSGSFAVNRNGVLRWGGAAERADWIPDFEEAVKAVEE</sequence>
<reference evidence="1 2" key="1">
    <citation type="journal article" date="2020" name="Genomics">
        <title>Complete, high-quality genomes from long-read metagenomic sequencing of two wolf lichen thalli reveals enigmatic genome architecture.</title>
        <authorList>
            <person name="McKenzie S.K."/>
            <person name="Walston R.F."/>
            <person name="Allen J.L."/>
        </authorList>
    </citation>
    <scope>NUCLEOTIDE SEQUENCE [LARGE SCALE GENOMIC DNA]</scope>
    <source>
        <strain evidence="1">WasteWater2</strain>
    </source>
</reference>
<dbReference type="OrthoDB" id="40334at2759"/>
<evidence type="ECO:0000313" key="1">
    <source>
        <dbReference type="EMBL" id="KAF6234436.1"/>
    </source>
</evidence>
<dbReference type="AlphaFoldDB" id="A0A8H6FTE2"/>